<evidence type="ECO:0000256" key="2">
    <source>
        <dbReference type="ARBA" id="ARBA00022448"/>
    </source>
</evidence>
<comment type="subcellular location">
    <subcellularLocation>
        <location evidence="1 7">Cell membrane</location>
        <topology evidence="1 7">Multi-pass membrane protein</topology>
    </subcellularLocation>
</comment>
<proteinExistence type="inferred from homology"/>
<dbReference type="Proteomes" id="UP001265259">
    <property type="component" value="Unassembled WGS sequence"/>
</dbReference>
<sequence length="305" mass="32896">MPIYLAKRFGLAVLVAFCVSILAFGLLRLQGNAAGALAGEGASAEDLAIIVETYGLDRPLIVQYASWLGDVLRGDFGTSYFFKSPVSDLIFDKIGNTVILAIMSLTIALAISIPLGVLAAVFSGSWIDRLCSLVSLLGQALPSFFLALCLVMLFAIKWRMLPASGAESWRHFILPAVTLGYYITPPFMRLVRAGMIDALSNDYVRTARAKGLPAHRVILKHALRNALVPVVGLVTVQLGLLIGGSVVIESIFALDGLGYLAYQAIGYRDFPVLQAVVLLLSVVYVVLTLLSDIVNAWLDPRLRVS</sequence>
<keyword evidence="5 7" id="KW-1133">Transmembrane helix</keyword>
<evidence type="ECO:0000259" key="8">
    <source>
        <dbReference type="PROSITE" id="PS50928"/>
    </source>
</evidence>
<organism evidence="9 10">
    <name type="scientific">Tropicimonas omnivorans</name>
    <dbReference type="NCBI Taxonomy" id="3075590"/>
    <lineage>
        <taxon>Bacteria</taxon>
        <taxon>Pseudomonadati</taxon>
        <taxon>Pseudomonadota</taxon>
        <taxon>Alphaproteobacteria</taxon>
        <taxon>Rhodobacterales</taxon>
        <taxon>Roseobacteraceae</taxon>
        <taxon>Tropicimonas</taxon>
    </lineage>
</organism>
<dbReference type="InterPro" id="IPR045621">
    <property type="entry name" value="BPD_transp_1_N"/>
</dbReference>
<dbReference type="EMBL" id="JAVRHL010000001">
    <property type="protein sequence ID" value="MDT0682080.1"/>
    <property type="molecule type" value="Genomic_DNA"/>
</dbReference>
<evidence type="ECO:0000256" key="7">
    <source>
        <dbReference type="RuleBase" id="RU363032"/>
    </source>
</evidence>
<gene>
    <name evidence="9" type="ORF">RM543_05245</name>
</gene>
<comment type="similarity">
    <text evidence="7">Belongs to the binding-protein-dependent transport system permease family.</text>
</comment>
<feature type="transmembrane region" description="Helical" evidence="7">
    <location>
        <begin position="226"/>
        <end position="252"/>
    </location>
</feature>
<evidence type="ECO:0000256" key="6">
    <source>
        <dbReference type="ARBA" id="ARBA00023136"/>
    </source>
</evidence>
<name>A0ABU3DEG9_9RHOB</name>
<keyword evidence="3" id="KW-1003">Cell membrane</keyword>
<feature type="domain" description="ABC transmembrane type-1" evidence="8">
    <location>
        <begin position="94"/>
        <end position="291"/>
    </location>
</feature>
<dbReference type="RefSeq" id="WP_311689825.1">
    <property type="nucleotide sequence ID" value="NZ_JAVRHL010000001.1"/>
</dbReference>
<dbReference type="Pfam" id="PF19300">
    <property type="entry name" value="BPD_transp_1_N"/>
    <property type="match status" value="1"/>
</dbReference>
<dbReference type="CDD" id="cd06261">
    <property type="entry name" value="TM_PBP2"/>
    <property type="match status" value="1"/>
</dbReference>
<dbReference type="PANTHER" id="PTHR43163:SF6">
    <property type="entry name" value="DIPEPTIDE TRANSPORT SYSTEM PERMEASE PROTEIN DPPB-RELATED"/>
    <property type="match status" value="1"/>
</dbReference>
<dbReference type="PANTHER" id="PTHR43163">
    <property type="entry name" value="DIPEPTIDE TRANSPORT SYSTEM PERMEASE PROTEIN DPPB-RELATED"/>
    <property type="match status" value="1"/>
</dbReference>
<dbReference type="InterPro" id="IPR035906">
    <property type="entry name" value="MetI-like_sf"/>
</dbReference>
<evidence type="ECO:0000313" key="10">
    <source>
        <dbReference type="Proteomes" id="UP001265259"/>
    </source>
</evidence>
<evidence type="ECO:0000256" key="1">
    <source>
        <dbReference type="ARBA" id="ARBA00004651"/>
    </source>
</evidence>
<evidence type="ECO:0000256" key="3">
    <source>
        <dbReference type="ARBA" id="ARBA00022475"/>
    </source>
</evidence>
<keyword evidence="2 7" id="KW-0813">Transport</keyword>
<feature type="transmembrane region" description="Helical" evidence="7">
    <location>
        <begin position="168"/>
        <end position="184"/>
    </location>
</feature>
<keyword evidence="6 7" id="KW-0472">Membrane</keyword>
<evidence type="ECO:0000313" key="9">
    <source>
        <dbReference type="EMBL" id="MDT0682080.1"/>
    </source>
</evidence>
<evidence type="ECO:0000256" key="4">
    <source>
        <dbReference type="ARBA" id="ARBA00022692"/>
    </source>
</evidence>
<comment type="caution">
    <text evidence="9">The sequence shown here is derived from an EMBL/GenBank/DDBJ whole genome shotgun (WGS) entry which is preliminary data.</text>
</comment>
<feature type="transmembrane region" description="Helical" evidence="7">
    <location>
        <begin position="98"/>
        <end position="121"/>
    </location>
</feature>
<feature type="transmembrane region" description="Helical" evidence="7">
    <location>
        <begin position="272"/>
        <end position="298"/>
    </location>
</feature>
<keyword evidence="4 7" id="KW-0812">Transmembrane</keyword>
<feature type="transmembrane region" description="Helical" evidence="7">
    <location>
        <begin position="133"/>
        <end position="156"/>
    </location>
</feature>
<keyword evidence="10" id="KW-1185">Reference proteome</keyword>
<dbReference type="PROSITE" id="PS50928">
    <property type="entry name" value="ABC_TM1"/>
    <property type="match status" value="1"/>
</dbReference>
<evidence type="ECO:0000256" key="5">
    <source>
        <dbReference type="ARBA" id="ARBA00022989"/>
    </source>
</evidence>
<dbReference type="SUPFAM" id="SSF161098">
    <property type="entry name" value="MetI-like"/>
    <property type="match status" value="1"/>
</dbReference>
<accession>A0ABU3DEG9</accession>
<reference evidence="9 10" key="1">
    <citation type="submission" date="2023-09" db="EMBL/GenBank/DDBJ databases">
        <authorList>
            <person name="Rey-Velasco X."/>
        </authorList>
    </citation>
    <scope>NUCLEOTIDE SEQUENCE [LARGE SCALE GENOMIC DNA]</scope>
    <source>
        <strain evidence="9 10">F158</strain>
    </source>
</reference>
<dbReference type="InterPro" id="IPR000515">
    <property type="entry name" value="MetI-like"/>
</dbReference>
<dbReference type="Pfam" id="PF00528">
    <property type="entry name" value="BPD_transp_1"/>
    <property type="match status" value="1"/>
</dbReference>
<protein>
    <submittedName>
        <fullName evidence="9">ABC transporter permease</fullName>
    </submittedName>
</protein>
<dbReference type="Gene3D" id="1.10.3720.10">
    <property type="entry name" value="MetI-like"/>
    <property type="match status" value="1"/>
</dbReference>